<evidence type="ECO:0000313" key="3">
    <source>
        <dbReference type="EMBL" id="KAF9581374.1"/>
    </source>
</evidence>
<dbReference type="Proteomes" id="UP000780801">
    <property type="component" value="Unassembled WGS sequence"/>
</dbReference>
<keyword evidence="2" id="KW-0812">Transmembrane</keyword>
<reference evidence="3" key="1">
    <citation type="journal article" date="2020" name="Fungal Divers.">
        <title>Resolving the Mortierellaceae phylogeny through synthesis of multi-gene phylogenetics and phylogenomics.</title>
        <authorList>
            <person name="Vandepol N."/>
            <person name="Liber J."/>
            <person name="Desiro A."/>
            <person name="Na H."/>
            <person name="Kennedy M."/>
            <person name="Barry K."/>
            <person name="Grigoriev I.V."/>
            <person name="Miller A.N."/>
            <person name="O'Donnell K."/>
            <person name="Stajich J.E."/>
            <person name="Bonito G."/>
        </authorList>
    </citation>
    <scope>NUCLEOTIDE SEQUENCE</scope>
    <source>
        <strain evidence="3">KOD1015</strain>
    </source>
</reference>
<keyword evidence="2" id="KW-1133">Transmembrane helix</keyword>
<evidence type="ECO:0000256" key="1">
    <source>
        <dbReference type="SAM" id="MobiDB-lite"/>
    </source>
</evidence>
<feature type="compositionally biased region" description="Polar residues" evidence="1">
    <location>
        <begin position="87"/>
        <end position="107"/>
    </location>
</feature>
<feature type="compositionally biased region" description="Low complexity" evidence="1">
    <location>
        <begin position="604"/>
        <end position="614"/>
    </location>
</feature>
<feature type="region of interest" description="Disordered" evidence="1">
    <location>
        <begin position="433"/>
        <end position="488"/>
    </location>
</feature>
<evidence type="ECO:0000313" key="4">
    <source>
        <dbReference type="Proteomes" id="UP000780801"/>
    </source>
</evidence>
<dbReference type="AlphaFoldDB" id="A0A9P6FTW1"/>
<organism evidence="3 4">
    <name type="scientific">Lunasporangiospora selenospora</name>
    <dbReference type="NCBI Taxonomy" id="979761"/>
    <lineage>
        <taxon>Eukaryota</taxon>
        <taxon>Fungi</taxon>
        <taxon>Fungi incertae sedis</taxon>
        <taxon>Mucoromycota</taxon>
        <taxon>Mortierellomycotina</taxon>
        <taxon>Mortierellomycetes</taxon>
        <taxon>Mortierellales</taxon>
        <taxon>Mortierellaceae</taxon>
        <taxon>Lunasporangiospora</taxon>
    </lineage>
</organism>
<feature type="region of interest" description="Disordered" evidence="1">
    <location>
        <begin position="565"/>
        <end position="635"/>
    </location>
</feature>
<name>A0A9P6FTW1_9FUNG</name>
<keyword evidence="2" id="KW-0472">Membrane</keyword>
<keyword evidence="4" id="KW-1185">Reference proteome</keyword>
<comment type="caution">
    <text evidence="3">The sequence shown here is derived from an EMBL/GenBank/DDBJ whole genome shotgun (WGS) entry which is preliminary data.</text>
</comment>
<proteinExistence type="predicted"/>
<protein>
    <submittedName>
        <fullName evidence="3">Uncharacterized protein</fullName>
    </submittedName>
</protein>
<feature type="region of interest" description="Disordered" evidence="1">
    <location>
        <begin position="365"/>
        <end position="397"/>
    </location>
</feature>
<accession>A0A9P6FTW1</accession>
<feature type="compositionally biased region" description="Polar residues" evidence="1">
    <location>
        <begin position="35"/>
        <end position="46"/>
    </location>
</feature>
<gene>
    <name evidence="3" type="ORF">BGW38_001634</name>
</gene>
<feature type="compositionally biased region" description="Low complexity" evidence="1">
    <location>
        <begin position="172"/>
        <end position="187"/>
    </location>
</feature>
<feature type="region of interest" description="Disordered" evidence="1">
    <location>
        <begin position="1"/>
        <end position="201"/>
    </location>
</feature>
<feature type="transmembrane region" description="Helical" evidence="2">
    <location>
        <begin position="658"/>
        <end position="675"/>
    </location>
</feature>
<dbReference type="OrthoDB" id="2409683at2759"/>
<dbReference type="EMBL" id="JAABOA010001524">
    <property type="protein sequence ID" value="KAF9581374.1"/>
    <property type="molecule type" value="Genomic_DNA"/>
</dbReference>
<feature type="compositionally biased region" description="Low complexity" evidence="1">
    <location>
        <begin position="150"/>
        <end position="164"/>
    </location>
</feature>
<evidence type="ECO:0000256" key="2">
    <source>
        <dbReference type="SAM" id="Phobius"/>
    </source>
</evidence>
<sequence>MSANSDTEASDMGAAPVAQIRPFPMSIPSTAAADSDSNIASEQTASLVHDTTIPGHSERGTPRSVHSPESMTPMIPTTLVGPDSHSHNLIESQQGQTPEQQITGSTPTNPPEGYADSETRLSVSGVVAVAPPHDPAGSASGAHTDQRASTDPGPDDQTTTTRSSPRTHRHPSLSLSLGPLSNHSPLSTPFTTLPSDEPPPYSPTHTILPHYFSLEPIPIRSYIIRDSSGLPFLNDFWLVSTNQQTHSFQVQERGLSPQHNQNQLRYCIIRPSRTDRTALPASNATGPNSYFLPAMALVAANYPSRWVWWGTEALQMVVFGRQQKNIIMEWRWKHGRSRIGGPIETRLVGCSFHVTPERKYCWKQGTGQRIRNRGRGRRGGQQGRRGDDSGVNASSSNMSTHRGWLLRLRSFFSSGTTLDDVSLEPVPQIRVQNSGGVETIPPTVDDPNQSSEQVPAIDQGDANNRGVETNNISVNGREDLGDDDDDEEAGAYHCREECQSGVTGKIVAIYKPARAANRAWDRPATSCKLEIYAEVGERCETAMMLMCVRLDDLFLSIPEQKRKPFVHSTGVSDTRTGPNRDGQESGVEPSGHEAEEGAGQDNTDVVVDLSNGSDNSDDGGAGEREGGIGEAVGPSRAEGSTLRKILIGSRKNGWKDRLKWLVAVILIVVVVVLLVKPKLSKG</sequence>